<keyword evidence="2" id="KW-0560">Oxidoreductase</keyword>
<dbReference type="GO" id="GO:0051287">
    <property type="term" value="F:NAD binding"/>
    <property type="evidence" value="ECO:0007669"/>
    <property type="project" value="InterPro"/>
</dbReference>
<dbReference type="InterPro" id="IPR050223">
    <property type="entry name" value="D-isomer_2-hydroxyacid_DH"/>
</dbReference>
<dbReference type="InterPro" id="IPR006140">
    <property type="entry name" value="D-isomer_DH_NAD-bd"/>
</dbReference>
<evidence type="ECO:0000313" key="6">
    <source>
        <dbReference type="Proteomes" id="UP000222542"/>
    </source>
</evidence>
<reference evidence="5 6" key="2">
    <citation type="journal article" date="2017" name="Genome Biol.">
        <title>New reference genome sequences of hot pepper reveal the massive evolution of plant disease-resistance genes by retroduplication.</title>
        <authorList>
            <person name="Kim S."/>
            <person name="Park J."/>
            <person name="Yeom S.I."/>
            <person name="Kim Y.M."/>
            <person name="Seo E."/>
            <person name="Kim K.T."/>
            <person name="Kim M.S."/>
            <person name="Lee J.M."/>
            <person name="Cheong K."/>
            <person name="Shin H.S."/>
            <person name="Kim S.B."/>
            <person name="Han K."/>
            <person name="Lee J."/>
            <person name="Park M."/>
            <person name="Lee H.A."/>
            <person name="Lee H.Y."/>
            <person name="Lee Y."/>
            <person name="Oh S."/>
            <person name="Lee J.H."/>
            <person name="Choi E."/>
            <person name="Choi E."/>
            <person name="Lee S.E."/>
            <person name="Jeon J."/>
            <person name="Kim H."/>
            <person name="Choi G."/>
            <person name="Song H."/>
            <person name="Lee J."/>
            <person name="Lee S.C."/>
            <person name="Kwon J.K."/>
            <person name="Lee H.Y."/>
            <person name="Koo N."/>
            <person name="Hong Y."/>
            <person name="Kim R.W."/>
            <person name="Kang W.H."/>
            <person name="Huh J.H."/>
            <person name="Kang B.C."/>
            <person name="Yang T.J."/>
            <person name="Lee Y.H."/>
            <person name="Bennetzen J.L."/>
            <person name="Choi D."/>
        </authorList>
    </citation>
    <scope>NUCLEOTIDE SEQUENCE [LARGE SCALE GENOMIC DNA]</scope>
    <source>
        <strain evidence="6">cv. CM334</strain>
    </source>
</reference>
<dbReference type="SMART" id="SM01211">
    <property type="entry name" value="GATase_5"/>
    <property type="match status" value="1"/>
</dbReference>
<reference evidence="5 6" key="1">
    <citation type="journal article" date="2014" name="Nat. Genet.">
        <title>Genome sequence of the hot pepper provides insights into the evolution of pungency in Capsicum species.</title>
        <authorList>
            <person name="Kim S."/>
            <person name="Park M."/>
            <person name="Yeom S.I."/>
            <person name="Kim Y.M."/>
            <person name="Lee J.M."/>
            <person name="Lee H.A."/>
            <person name="Seo E."/>
            <person name="Choi J."/>
            <person name="Cheong K."/>
            <person name="Kim K.T."/>
            <person name="Jung K."/>
            <person name="Lee G.W."/>
            <person name="Oh S.K."/>
            <person name="Bae C."/>
            <person name="Kim S.B."/>
            <person name="Lee H.Y."/>
            <person name="Kim S.Y."/>
            <person name="Kim M.S."/>
            <person name="Kang B.C."/>
            <person name="Jo Y.D."/>
            <person name="Yang H.B."/>
            <person name="Jeong H.J."/>
            <person name="Kang W.H."/>
            <person name="Kwon J.K."/>
            <person name="Shin C."/>
            <person name="Lim J.Y."/>
            <person name="Park J.H."/>
            <person name="Huh J.H."/>
            <person name="Kim J.S."/>
            <person name="Kim B.D."/>
            <person name="Cohen O."/>
            <person name="Paran I."/>
            <person name="Suh M.C."/>
            <person name="Lee S.B."/>
            <person name="Kim Y.K."/>
            <person name="Shin Y."/>
            <person name="Noh S.J."/>
            <person name="Park J."/>
            <person name="Seo Y.S."/>
            <person name="Kwon S.Y."/>
            <person name="Kim H.A."/>
            <person name="Park J.M."/>
            <person name="Kim H.J."/>
            <person name="Choi S.B."/>
            <person name="Bosland P.W."/>
            <person name="Reeves G."/>
            <person name="Jo S.H."/>
            <person name="Lee B.W."/>
            <person name="Cho H.T."/>
            <person name="Choi H.S."/>
            <person name="Lee M.S."/>
            <person name="Yu Y."/>
            <person name="Do Choi Y."/>
            <person name="Park B.S."/>
            <person name="van Deynze A."/>
            <person name="Ashrafi H."/>
            <person name="Hill T."/>
            <person name="Kim W.T."/>
            <person name="Pai H.S."/>
            <person name="Ahn H.K."/>
            <person name="Yeam I."/>
            <person name="Giovannoni J.J."/>
            <person name="Rose J.K."/>
            <person name="Sorensen I."/>
            <person name="Lee S.J."/>
            <person name="Kim R.W."/>
            <person name="Choi I.Y."/>
            <person name="Choi B.S."/>
            <person name="Lim J.S."/>
            <person name="Lee Y.H."/>
            <person name="Choi D."/>
        </authorList>
    </citation>
    <scope>NUCLEOTIDE SEQUENCE [LARGE SCALE GENOMIC DNA]</scope>
    <source>
        <strain evidence="6">cv. CM334</strain>
    </source>
</reference>
<dbReference type="Pfam" id="PF02826">
    <property type="entry name" value="2-Hacid_dh_C"/>
    <property type="match status" value="1"/>
</dbReference>
<sequence length="310" mass="34776">MMSPVAGRLESAYAKMMFLKANSGQPVIWKRASFMEEVLREADVFLKANSGQPVIWKRVSFMEEVLREADVISLHPVLDKITYHLVNKERLAMMKKEAILVNCSRGPMIDGVALVEHLRKNPMFRVGLDIFEDEPYIKPGLADMKNAAVVPHIASTSKWTCEGMATLAALNALIVGNLRIGNFRIVGNLRIVAIYWYHVIGSFASLGFLAWYLSGKIKTFDRRGHVYKLYLVKKGSMLCVLVAHGDGRAYVPDDSIFNHILGSNLAPVKYCGDDGRLTDAYPFNLSVAIIFSLDGRHFALMPHFKCCFLM</sequence>
<evidence type="ECO:0000256" key="1">
    <source>
        <dbReference type="ARBA" id="ARBA00005854"/>
    </source>
</evidence>
<keyword evidence="3" id="KW-1133">Transmembrane helix</keyword>
<dbReference type="AlphaFoldDB" id="A0A2G2ZW78"/>
<gene>
    <name evidence="5" type="ORF">T459_08356</name>
</gene>
<dbReference type="STRING" id="4072.A0A2G2ZW78"/>
<dbReference type="Pfam" id="PF13507">
    <property type="entry name" value="GATase_5"/>
    <property type="match status" value="1"/>
</dbReference>
<proteinExistence type="inferred from homology"/>
<keyword evidence="6" id="KW-1185">Reference proteome</keyword>
<dbReference type="InterPro" id="IPR036291">
    <property type="entry name" value="NAD(P)-bd_dom_sf"/>
</dbReference>
<dbReference type="EMBL" id="AYRZ02000003">
    <property type="protein sequence ID" value="PHT86250.1"/>
    <property type="molecule type" value="Genomic_DNA"/>
</dbReference>
<dbReference type="InterPro" id="IPR029062">
    <property type="entry name" value="Class_I_gatase-like"/>
</dbReference>
<evidence type="ECO:0000256" key="3">
    <source>
        <dbReference type="SAM" id="Phobius"/>
    </source>
</evidence>
<comment type="caution">
    <text evidence="5">The sequence shown here is derived from an EMBL/GenBank/DDBJ whole genome shotgun (WGS) entry which is preliminary data.</text>
</comment>
<dbReference type="Gramene" id="PHT86250">
    <property type="protein sequence ID" value="PHT86250"/>
    <property type="gene ID" value="T459_08356"/>
</dbReference>
<evidence type="ECO:0000256" key="2">
    <source>
        <dbReference type="ARBA" id="ARBA00023002"/>
    </source>
</evidence>
<accession>A0A2G2ZW78</accession>
<dbReference type="GO" id="GO:0016491">
    <property type="term" value="F:oxidoreductase activity"/>
    <property type="evidence" value="ECO:0007669"/>
    <property type="project" value="UniProtKB-KW"/>
</dbReference>
<evidence type="ECO:0000259" key="4">
    <source>
        <dbReference type="Pfam" id="PF02826"/>
    </source>
</evidence>
<protein>
    <submittedName>
        <fullName evidence="5">Glycerate dehydrogenase HPR, peroxisomal</fullName>
    </submittedName>
</protein>
<dbReference type="PANTHER" id="PTHR10996">
    <property type="entry name" value="2-HYDROXYACID DEHYDROGENASE-RELATED"/>
    <property type="match status" value="1"/>
</dbReference>
<dbReference type="Gene3D" id="3.40.50.880">
    <property type="match status" value="1"/>
</dbReference>
<dbReference type="Proteomes" id="UP000222542">
    <property type="component" value="Unassembled WGS sequence"/>
</dbReference>
<comment type="similarity">
    <text evidence="1">Belongs to the D-isomer specific 2-hydroxyacid dehydrogenase family.</text>
</comment>
<evidence type="ECO:0000313" key="5">
    <source>
        <dbReference type="EMBL" id="PHT86250.1"/>
    </source>
</evidence>
<name>A0A2G2ZW78_CAPAN</name>
<dbReference type="Gene3D" id="3.40.50.720">
    <property type="entry name" value="NAD(P)-binding Rossmann-like Domain"/>
    <property type="match status" value="2"/>
</dbReference>
<feature type="transmembrane region" description="Helical" evidence="3">
    <location>
        <begin position="194"/>
        <end position="213"/>
    </location>
</feature>
<dbReference type="SUPFAM" id="SSF52317">
    <property type="entry name" value="Class I glutamine amidotransferase-like"/>
    <property type="match status" value="1"/>
</dbReference>
<dbReference type="PANTHER" id="PTHR10996:SF257">
    <property type="entry name" value="GLYOXYLATE REDUCTASE 1"/>
    <property type="match status" value="1"/>
</dbReference>
<organism evidence="5 6">
    <name type="scientific">Capsicum annuum</name>
    <name type="common">Capsicum pepper</name>
    <dbReference type="NCBI Taxonomy" id="4072"/>
    <lineage>
        <taxon>Eukaryota</taxon>
        <taxon>Viridiplantae</taxon>
        <taxon>Streptophyta</taxon>
        <taxon>Embryophyta</taxon>
        <taxon>Tracheophyta</taxon>
        <taxon>Spermatophyta</taxon>
        <taxon>Magnoliopsida</taxon>
        <taxon>eudicotyledons</taxon>
        <taxon>Gunneridae</taxon>
        <taxon>Pentapetalae</taxon>
        <taxon>asterids</taxon>
        <taxon>lamiids</taxon>
        <taxon>Solanales</taxon>
        <taxon>Solanaceae</taxon>
        <taxon>Solanoideae</taxon>
        <taxon>Capsiceae</taxon>
        <taxon>Capsicum</taxon>
    </lineage>
</organism>
<feature type="domain" description="D-isomer specific 2-hydroxyacid dehydrogenase NAD-binding" evidence="4">
    <location>
        <begin position="60"/>
        <end position="154"/>
    </location>
</feature>
<keyword evidence="3" id="KW-0812">Transmembrane</keyword>
<dbReference type="SUPFAM" id="SSF51735">
    <property type="entry name" value="NAD(P)-binding Rossmann-fold domains"/>
    <property type="match status" value="1"/>
</dbReference>
<keyword evidence="3" id="KW-0472">Membrane</keyword>